<dbReference type="InterPro" id="IPR056822">
    <property type="entry name" value="TEN_NHL"/>
</dbReference>
<dbReference type="EMBL" id="QAOQ01000002">
    <property type="protein sequence ID" value="PTQ99915.1"/>
    <property type="molecule type" value="Genomic_DNA"/>
</dbReference>
<dbReference type="OrthoDB" id="791543at2"/>
<feature type="domain" description="Fibronectin type-III" evidence="4">
    <location>
        <begin position="38"/>
        <end position="139"/>
    </location>
</feature>
<dbReference type="CDD" id="cd00063">
    <property type="entry name" value="FN3"/>
    <property type="match status" value="1"/>
</dbReference>
<dbReference type="Gene3D" id="2.60.40.10">
    <property type="entry name" value="Immunoglobulins"/>
    <property type="match status" value="1"/>
</dbReference>
<dbReference type="PROSITE" id="PS51125">
    <property type="entry name" value="NHL"/>
    <property type="match status" value="4"/>
</dbReference>
<dbReference type="SUPFAM" id="SSF49265">
    <property type="entry name" value="Fibronectin type III"/>
    <property type="match status" value="1"/>
</dbReference>
<organism evidence="5 6">
    <name type="scientific">Mucilaginibacter yixingensis</name>
    <dbReference type="NCBI Taxonomy" id="1295612"/>
    <lineage>
        <taxon>Bacteria</taxon>
        <taxon>Pseudomonadati</taxon>
        <taxon>Bacteroidota</taxon>
        <taxon>Sphingobacteriia</taxon>
        <taxon>Sphingobacteriales</taxon>
        <taxon>Sphingobacteriaceae</taxon>
        <taxon>Mucilaginibacter</taxon>
    </lineage>
</organism>
<evidence type="ECO:0000256" key="1">
    <source>
        <dbReference type="ARBA" id="ARBA00022737"/>
    </source>
</evidence>
<keyword evidence="3" id="KW-0732">Signal</keyword>
<dbReference type="InterPro" id="IPR013783">
    <property type="entry name" value="Ig-like_fold"/>
</dbReference>
<evidence type="ECO:0000313" key="6">
    <source>
        <dbReference type="Proteomes" id="UP000244168"/>
    </source>
</evidence>
<dbReference type="Proteomes" id="UP000244168">
    <property type="component" value="Unassembled WGS sequence"/>
</dbReference>
<dbReference type="Gene3D" id="2.120.10.30">
    <property type="entry name" value="TolB, C-terminal domain"/>
    <property type="match status" value="4"/>
</dbReference>
<reference evidence="5 6" key="1">
    <citation type="submission" date="2018-04" db="EMBL/GenBank/DDBJ databases">
        <title>Genomic Encyclopedia of Archaeal and Bacterial Type Strains, Phase II (KMG-II): from individual species to whole genera.</title>
        <authorList>
            <person name="Goeker M."/>
        </authorList>
    </citation>
    <scope>NUCLEOTIDE SEQUENCE [LARGE SCALE GENOMIC DNA]</scope>
    <source>
        <strain evidence="5 6">DSM 26809</strain>
    </source>
</reference>
<dbReference type="Pfam" id="PF25021">
    <property type="entry name" value="TEN_NHL"/>
    <property type="match status" value="1"/>
</dbReference>
<dbReference type="PROSITE" id="PS51257">
    <property type="entry name" value="PROKAR_LIPOPROTEIN"/>
    <property type="match status" value="1"/>
</dbReference>
<dbReference type="CDD" id="cd14953">
    <property type="entry name" value="NHL_like_1"/>
    <property type="match status" value="1"/>
</dbReference>
<evidence type="ECO:0000256" key="2">
    <source>
        <dbReference type="PROSITE-ProRule" id="PRU00504"/>
    </source>
</evidence>
<accession>A0A2T5JE35</accession>
<name>A0A2T5JE35_9SPHI</name>
<dbReference type="InterPro" id="IPR001258">
    <property type="entry name" value="NHL_repeat"/>
</dbReference>
<feature type="repeat" description="NHL" evidence="2">
    <location>
        <begin position="263"/>
        <end position="305"/>
    </location>
</feature>
<dbReference type="InterPro" id="IPR003961">
    <property type="entry name" value="FN3_dom"/>
</dbReference>
<evidence type="ECO:0000256" key="3">
    <source>
        <dbReference type="SAM" id="SignalP"/>
    </source>
</evidence>
<keyword evidence="1" id="KW-0677">Repeat</keyword>
<proteinExistence type="predicted"/>
<feature type="repeat" description="NHL" evidence="2">
    <location>
        <begin position="220"/>
        <end position="251"/>
    </location>
</feature>
<dbReference type="AlphaFoldDB" id="A0A2T5JE35"/>
<dbReference type="Pfam" id="PF01436">
    <property type="entry name" value="NHL"/>
    <property type="match status" value="3"/>
</dbReference>
<dbReference type="PROSITE" id="PS50853">
    <property type="entry name" value="FN3"/>
    <property type="match status" value="1"/>
</dbReference>
<sequence>MRKRLPLLLLLAAALVPVMLLVQGCNKNNDSTPLTPYVTVNPIVSNLKDTTLRVDYQIQNFVIGTVTSYGVCWSSSKNNPTTADSKNNVATSPSAVNYTATINGLTPNTLYYVRAYAVMNSTTYYSPAVQVTTLKTGGGNNMYGTVSTFAGQTTAGYSNGTGTAATLSNPQGIAVDNAGNLYVADTYNNSIRKITPAGVVTYLAGTGAAGYADGNAASAQFYAPIGIAVDASGNVYVADAGNNAIRKITTAGVVSTLAGGKFSGYVDSTGTNARFNAPTGVAVDASGNLYVTDRINSAIRKVTPAGKVTTFAGTNTVGYVDSTGTSALFRSPTGIVIDGANLYVTDLGNYAIRKIVISSAKVSTLLGNPTPSADVLNSPVAIASDQKGKLFITDQTGRILMIGTNNVLYNLGGNAATYGFADGDGTAAKFDSPQGLAVDASGNVYVADNNNNRIRKIVVKTAP</sequence>
<feature type="signal peptide" evidence="3">
    <location>
        <begin position="1"/>
        <end position="24"/>
    </location>
</feature>
<dbReference type="RefSeq" id="WP_107827820.1">
    <property type="nucleotide sequence ID" value="NZ_CP160205.1"/>
</dbReference>
<keyword evidence="6" id="KW-1185">Reference proteome</keyword>
<protein>
    <submittedName>
        <fullName evidence="5">NHL repeat-containing protein</fullName>
    </submittedName>
</protein>
<feature type="repeat" description="NHL" evidence="2">
    <location>
        <begin position="162"/>
        <end position="197"/>
    </location>
</feature>
<dbReference type="InterPro" id="IPR011042">
    <property type="entry name" value="6-blade_b-propeller_TolB-like"/>
</dbReference>
<comment type="caution">
    <text evidence="5">The sequence shown here is derived from an EMBL/GenBank/DDBJ whole genome shotgun (WGS) entry which is preliminary data.</text>
</comment>
<dbReference type="SUPFAM" id="SSF101898">
    <property type="entry name" value="NHL repeat"/>
    <property type="match status" value="1"/>
</dbReference>
<dbReference type="PANTHER" id="PTHR13833">
    <property type="match status" value="1"/>
</dbReference>
<evidence type="ECO:0000313" key="5">
    <source>
        <dbReference type="EMBL" id="PTQ99915.1"/>
    </source>
</evidence>
<feature type="repeat" description="NHL" evidence="2">
    <location>
        <begin position="425"/>
        <end position="460"/>
    </location>
</feature>
<feature type="chain" id="PRO_5015620005" evidence="3">
    <location>
        <begin position="25"/>
        <end position="463"/>
    </location>
</feature>
<dbReference type="PANTHER" id="PTHR13833:SF71">
    <property type="entry name" value="NHL DOMAIN-CONTAINING PROTEIN"/>
    <property type="match status" value="1"/>
</dbReference>
<dbReference type="InterPro" id="IPR036116">
    <property type="entry name" value="FN3_sf"/>
</dbReference>
<gene>
    <name evidence="5" type="ORF">C8P68_102745</name>
</gene>
<evidence type="ECO:0000259" key="4">
    <source>
        <dbReference type="PROSITE" id="PS50853"/>
    </source>
</evidence>